<dbReference type="AlphaFoldDB" id="A0A1F4VDE4"/>
<accession>A0A1F4VDE4</accession>
<gene>
    <name evidence="5" type="primary">rpmC</name>
    <name evidence="7" type="ORF">A3A78_04280</name>
</gene>
<dbReference type="GO" id="GO:0005840">
    <property type="term" value="C:ribosome"/>
    <property type="evidence" value="ECO:0007669"/>
    <property type="project" value="UniProtKB-KW"/>
</dbReference>
<evidence type="ECO:0000256" key="5">
    <source>
        <dbReference type="HAMAP-Rule" id="MF_00374"/>
    </source>
</evidence>
<dbReference type="Pfam" id="PF00831">
    <property type="entry name" value="Ribosomal_L29"/>
    <property type="match status" value="1"/>
</dbReference>
<dbReference type="GO" id="GO:1990904">
    <property type="term" value="C:ribonucleoprotein complex"/>
    <property type="evidence" value="ECO:0007669"/>
    <property type="project" value="UniProtKB-KW"/>
</dbReference>
<organism evidence="7 8">
    <name type="scientific">candidate division WWE3 bacterium RIFCSPLOWO2_01_FULL_41_18</name>
    <dbReference type="NCBI Taxonomy" id="1802625"/>
    <lineage>
        <taxon>Bacteria</taxon>
        <taxon>Katanobacteria</taxon>
    </lineage>
</organism>
<protein>
    <recommendedName>
        <fullName evidence="4 5">Large ribosomal subunit protein uL29</fullName>
    </recommendedName>
</protein>
<dbReference type="SUPFAM" id="SSF46561">
    <property type="entry name" value="Ribosomal protein L29 (L29p)"/>
    <property type="match status" value="1"/>
</dbReference>
<keyword evidence="3 5" id="KW-0687">Ribonucleoprotein</keyword>
<dbReference type="GO" id="GO:0006412">
    <property type="term" value="P:translation"/>
    <property type="evidence" value="ECO:0007669"/>
    <property type="project" value="UniProtKB-UniRule"/>
</dbReference>
<dbReference type="NCBIfam" id="TIGR00012">
    <property type="entry name" value="L29"/>
    <property type="match status" value="1"/>
</dbReference>
<evidence type="ECO:0000256" key="2">
    <source>
        <dbReference type="ARBA" id="ARBA00022980"/>
    </source>
</evidence>
<dbReference type="Proteomes" id="UP000176504">
    <property type="component" value="Unassembled WGS sequence"/>
</dbReference>
<comment type="caution">
    <text evidence="7">The sequence shown here is derived from an EMBL/GenBank/DDBJ whole genome shotgun (WGS) entry which is preliminary data.</text>
</comment>
<evidence type="ECO:0000313" key="8">
    <source>
        <dbReference type="Proteomes" id="UP000176504"/>
    </source>
</evidence>
<feature type="coiled-coil region" evidence="6">
    <location>
        <begin position="12"/>
        <end position="64"/>
    </location>
</feature>
<evidence type="ECO:0000256" key="4">
    <source>
        <dbReference type="ARBA" id="ARBA00035204"/>
    </source>
</evidence>
<keyword evidence="2 5" id="KW-0689">Ribosomal protein</keyword>
<sequence>MTSIKDYRGKTKEEVRAEVQKKKEELSKKREDIFLKKEKNTSLVKDLKKDIARLETVLSEKEILEEV</sequence>
<proteinExistence type="inferred from homology"/>
<dbReference type="InterPro" id="IPR018254">
    <property type="entry name" value="Ribosomal_uL29_CS"/>
</dbReference>
<dbReference type="PROSITE" id="PS00579">
    <property type="entry name" value="RIBOSOMAL_L29"/>
    <property type="match status" value="1"/>
</dbReference>
<dbReference type="InterPro" id="IPR001854">
    <property type="entry name" value="Ribosomal_uL29"/>
</dbReference>
<dbReference type="Gene3D" id="1.10.287.310">
    <property type="match status" value="1"/>
</dbReference>
<evidence type="ECO:0000313" key="7">
    <source>
        <dbReference type="EMBL" id="OGC55164.1"/>
    </source>
</evidence>
<name>A0A1F4VDE4_UNCKA</name>
<dbReference type="HAMAP" id="MF_00374">
    <property type="entry name" value="Ribosomal_uL29"/>
    <property type="match status" value="1"/>
</dbReference>
<evidence type="ECO:0000256" key="6">
    <source>
        <dbReference type="SAM" id="Coils"/>
    </source>
</evidence>
<keyword evidence="6" id="KW-0175">Coiled coil</keyword>
<evidence type="ECO:0000256" key="1">
    <source>
        <dbReference type="ARBA" id="ARBA00009254"/>
    </source>
</evidence>
<comment type="similarity">
    <text evidence="1 5">Belongs to the universal ribosomal protein uL29 family.</text>
</comment>
<reference evidence="7 8" key="1">
    <citation type="journal article" date="2016" name="Nat. Commun.">
        <title>Thousands of microbial genomes shed light on interconnected biogeochemical processes in an aquifer system.</title>
        <authorList>
            <person name="Anantharaman K."/>
            <person name="Brown C.T."/>
            <person name="Hug L.A."/>
            <person name="Sharon I."/>
            <person name="Castelle C.J."/>
            <person name="Probst A.J."/>
            <person name="Thomas B.C."/>
            <person name="Singh A."/>
            <person name="Wilkins M.J."/>
            <person name="Karaoz U."/>
            <person name="Brodie E.L."/>
            <person name="Williams K.H."/>
            <person name="Hubbard S.S."/>
            <person name="Banfield J.F."/>
        </authorList>
    </citation>
    <scope>NUCLEOTIDE SEQUENCE [LARGE SCALE GENOMIC DNA]</scope>
</reference>
<dbReference type="InterPro" id="IPR036049">
    <property type="entry name" value="Ribosomal_uL29_sf"/>
</dbReference>
<dbReference type="EMBL" id="MEVI01000003">
    <property type="protein sequence ID" value="OGC55164.1"/>
    <property type="molecule type" value="Genomic_DNA"/>
</dbReference>
<evidence type="ECO:0000256" key="3">
    <source>
        <dbReference type="ARBA" id="ARBA00023274"/>
    </source>
</evidence>
<dbReference type="GO" id="GO:0003735">
    <property type="term" value="F:structural constituent of ribosome"/>
    <property type="evidence" value="ECO:0007669"/>
    <property type="project" value="InterPro"/>
</dbReference>